<comment type="caution">
    <text evidence="1">The sequence shown here is derived from an EMBL/GenBank/DDBJ whole genome shotgun (WGS) entry which is preliminary data.</text>
</comment>
<dbReference type="Proteomes" id="UP000823882">
    <property type="component" value="Unassembled WGS sequence"/>
</dbReference>
<name>A0A9D2P1T1_9FIRM</name>
<organism evidence="1 2">
    <name type="scientific">Candidatus Intestinimonas pullistercoris</name>
    <dbReference type="NCBI Taxonomy" id="2838623"/>
    <lineage>
        <taxon>Bacteria</taxon>
        <taxon>Bacillati</taxon>
        <taxon>Bacillota</taxon>
        <taxon>Clostridia</taxon>
        <taxon>Eubacteriales</taxon>
        <taxon>Intestinimonas</taxon>
    </lineage>
</organism>
<reference evidence="1" key="2">
    <citation type="submission" date="2021-04" db="EMBL/GenBank/DDBJ databases">
        <authorList>
            <person name="Gilroy R."/>
        </authorList>
    </citation>
    <scope>NUCLEOTIDE SEQUENCE</scope>
    <source>
        <strain evidence="1">CHK186-1790</strain>
    </source>
</reference>
<protein>
    <submittedName>
        <fullName evidence="1">Uncharacterized protein</fullName>
    </submittedName>
</protein>
<gene>
    <name evidence="1" type="ORF">H9701_08395</name>
</gene>
<evidence type="ECO:0000313" key="1">
    <source>
        <dbReference type="EMBL" id="HJC41558.1"/>
    </source>
</evidence>
<dbReference type="AlphaFoldDB" id="A0A9D2P1T1"/>
<sequence>MGTDCGIAVWLREKERSEGTVENNARSVREITTWLRERDWAALEWV</sequence>
<accession>A0A9D2P1T1</accession>
<reference evidence="1" key="1">
    <citation type="journal article" date="2021" name="PeerJ">
        <title>Extensive microbial diversity within the chicken gut microbiome revealed by metagenomics and culture.</title>
        <authorList>
            <person name="Gilroy R."/>
            <person name="Ravi A."/>
            <person name="Getino M."/>
            <person name="Pursley I."/>
            <person name="Horton D.L."/>
            <person name="Alikhan N.F."/>
            <person name="Baker D."/>
            <person name="Gharbi K."/>
            <person name="Hall N."/>
            <person name="Watson M."/>
            <person name="Adriaenssens E.M."/>
            <person name="Foster-Nyarko E."/>
            <person name="Jarju S."/>
            <person name="Secka A."/>
            <person name="Antonio M."/>
            <person name="Oren A."/>
            <person name="Chaudhuri R.R."/>
            <person name="La Ragione R."/>
            <person name="Hildebrand F."/>
            <person name="Pallen M.J."/>
        </authorList>
    </citation>
    <scope>NUCLEOTIDE SEQUENCE</scope>
    <source>
        <strain evidence="1">CHK186-1790</strain>
    </source>
</reference>
<dbReference type="EMBL" id="DWWJ01000151">
    <property type="protein sequence ID" value="HJC41558.1"/>
    <property type="molecule type" value="Genomic_DNA"/>
</dbReference>
<proteinExistence type="predicted"/>
<evidence type="ECO:0000313" key="2">
    <source>
        <dbReference type="Proteomes" id="UP000823882"/>
    </source>
</evidence>